<dbReference type="Pfam" id="PF14375">
    <property type="entry name" value="Cys_rich_CWC"/>
    <property type="match status" value="1"/>
</dbReference>
<reference evidence="1" key="1">
    <citation type="submission" date="2022-09" db="EMBL/GenBank/DDBJ databases">
        <title>Intensive care unit water sources are persistently colonized with multi-drug resistant bacteria and are the site of extensive horizontal gene transfer of antibiotic resistance genes.</title>
        <authorList>
            <person name="Diorio-Toth L."/>
        </authorList>
    </citation>
    <scope>NUCLEOTIDE SEQUENCE</scope>
    <source>
        <strain evidence="1">GD04130</strain>
    </source>
</reference>
<dbReference type="Proteomes" id="UP001158297">
    <property type="component" value="Unassembled WGS sequence"/>
</dbReference>
<name>A0AA42L7S3_9BURK</name>
<accession>A0AA42L7S3</accession>
<dbReference type="EMBL" id="JAODZU010000013">
    <property type="protein sequence ID" value="MDH0363706.1"/>
    <property type="molecule type" value="Genomic_DNA"/>
</dbReference>
<organism evidence="1 2">
    <name type="scientific">Comamonas aquatica</name>
    <dbReference type="NCBI Taxonomy" id="225991"/>
    <lineage>
        <taxon>Bacteria</taxon>
        <taxon>Pseudomonadati</taxon>
        <taxon>Pseudomonadota</taxon>
        <taxon>Betaproteobacteria</taxon>
        <taxon>Burkholderiales</taxon>
        <taxon>Comamonadaceae</taxon>
        <taxon>Comamonas</taxon>
    </lineage>
</organism>
<dbReference type="RefSeq" id="WP_279812232.1">
    <property type="nucleotide sequence ID" value="NZ_CAURON010000035.1"/>
</dbReference>
<sequence>MSAAPSPATCPLCGQTNACAVAAGLPPETCWCMQTRIPASVLERIPAAERGQRCVCPACGQTPPHPKAPR</sequence>
<proteinExistence type="predicted"/>
<dbReference type="AlphaFoldDB" id="A0AA42L7S3"/>
<evidence type="ECO:0000313" key="1">
    <source>
        <dbReference type="EMBL" id="MDH0363706.1"/>
    </source>
</evidence>
<evidence type="ECO:0000313" key="2">
    <source>
        <dbReference type="Proteomes" id="UP001158297"/>
    </source>
</evidence>
<dbReference type="InterPro" id="IPR032720">
    <property type="entry name" value="Cys_rich_CWC"/>
</dbReference>
<gene>
    <name evidence="1" type="ORF">N7330_11685</name>
</gene>
<protein>
    <submittedName>
        <fullName evidence="1">Cysteine-rich CWC family protein</fullName>
    </submittedName>
</protein>
<comment type="caution">
    <text evidence="1">The sequence shown here is derived from an EMBL/GenBank/DDBJ whole genome shotgun (WGS) entry which is preliminary data.</text>
</comment>